<dbReference type="AlphaFoldDB" id="A0A0N4YSX0"/>
<keyword evidence="1" id="KW-1133">Transmembrane helix</keyword>
<keyword evidence="3" id="KW-1185">Reference proteome</keyword>
<evidence type="ECO:0000313" key="2">
    <source>
        <dbReference type="EMBL" id="VDL84080.1"/>
    </source>
</evidence>
<reference evidence="2 3" key="2">
    <citation type="submission" date="2018-11" db="EMBL/GenBank/DDBJ databases">
        <authorList>
            <consortium name="Pathogen Informatics"/>
        </authorList>
    </citation>
    <scope>NUCLEOTIDE SEQUENCE [LARGE SCALE GENOMIC DNA]</scope>
</reference>
<reference evidence="4" key="1">
    <citation type="submission" date="2017-02" db="UniProtKB">
        <authorList>
            <consortium name="WormBaseParasite"/>
        </authorList>
    </citation>
    <scope>IDENTIFICATION</scope>
</reference>
<evidence type="ECO:0000313" key="3">
    <source>
        <dbReference type="Proteomes" id="UP000271162"/>
    </source>
</evidence>
<organism evidence="4">
    <name type="scientific">Nippostrongylus brasiliensis</name>
    <name type="common">Rat hookworm</name>
    <dbReference type="NCBI Taxonomy" id="27835"/>
    <lineage>
        <taxon>Eukaryota</taxon>
        <taxon>Metazoa</taxon>
        <taxon>Ecdysozoa</taxon>
        <taxon>Nematoda</taxon>
        <taxon>Chromadorea</taxon>
        <taxon>Rhabditida</taxon>
        <taxon>Rhabditina</taxon>
        <taxon>Rhabditomorpha</taxon>
        <taxon>Strongyloidea</taxon>
        <taxon>Heligmosomidae</taxon>
        <taxon>Nippostrongylus</taxon>
    </lineage>
</organism>
<protein>
    <submittedName>
        <fullName evidence="4">MHYT domain-containing protein</fullName>
    </submittedName>
</protein>
<evidence type="ECO:0000313" key="4">
    <source>
        <dbReference type="WBParaSite" id="NBR_0002034201-mRNA-1"/>
    </source>
</evidence>
<name>A0A0N4YSX0_NIPBR</name>
<accession>A0A0N4YSX0</accession>
<feature type="transmembrane region" description="Helical" evidence="1">
    <location>
        <begin position="26"/>
        <end position="48"/>
    </location>
</feature>
<sequence>MSIWHFSFANCFPNEIALNLLTAMRMMMTVFVAAAAAMTMAVMILHVLKWKYAKCSKAWKTGKFITLSLIHIASGQ</sequence>
<proteinExistence type="predicted"/>
<dbReference type="Proteomes" id="UP000271162">
    <property type="component" value="Unassembled WGS sequence"/>
</dbReference>
<dbReference type="EMBL" id="UYSL01025049">
    <property type="protein sequence ID" value="VDL84080.1"/>
    <property type="molecule type" value="Genomic_DNA"/>
</dbReference>
<keyword evidence="1" id="KW-0812">Transmembrane</keyword>
<dbReference type="WBParaSite" id="NBR_0002034201-mRNA-1">
    <property type="protein sequence ID" value="NBR_0002034201-mRNA-1"/>
    <property type="gene ID" value="NBR_0002034201"/>
</dbReference>
<gene>
    <name evidence="2" type="ORF">NBR_LOCUS20343</name>
</gene>
<evidence type="ECO:0000256" key="1">
    <source>
        <dbReference type="SAM" id="Phobius"/>
    </source>
</evidence>
<keyword evidence="1" id="KW-0472">Membrane</keyword>